<gene>
    <name evidence="3" type="primary">LOC107781705</name>
</gene>
<evidence type="ECO:0000259" key="2">
    <source>
        <dbReference type="Pfam" id="PF07727"/>
    </source>
</evidence>
<dbReference type="InterPro" id="IPR013103">
    <property type="entry name" value="RVT_2"/>
</dbReference>
<organism evidence="3">
    <name type="scientific">Nicotiana tabacum</name>
    <name type="common">Common tobacco</name>
    <dbReference type="NCBI Taxonomy" id="4097"/>
    <lineage>
        <taxon>Eukaryota</taxon>
        <taxon>Viridiplantae</taxon>
        <taxon>Streptophyta</taxon>
        <taxon>Embryophyta</taxon>
        <taxon>Tracheophyta</taxon>
        <taxon>Spermatophyta</taxon>
        <taxon>Magnoliopsida</taxon>
        <taxon>eudicotyledons</taxon>
        <taxon>Gunneridae</taxon>
        <taxon>Pentapetalae</taxon>
        <taxon>asterids</taxon>
        <taxon>lamiids</taxon>
        <taxon>Solanales</taxon>
        <taxon>Solanaceae</taxon>
        <taxon>Nicotianoideae</taxon>
        <taxon>Nicotianeae</taxon>
        <taxon>Nicotiana</taxon>
    </lineage>
</organism>
<sequence>MCPPWDIYRCYSPVLRRYLMYVTFFGSTPFFTSSDYPDISEVLPIPIFEEFTIAPPPPSTTKVLPIPTVEESSVAPPRSSATGTPLLTYHRRPRPASGPTDSRPAPEPALTADLSPSTPIALRKGEALSHPGWRHAMIDEMSPLHMSGTWELVLLPSGKSTVGCRWVYAVKVGPNGKVDQLKARLVAKGYTQILGLDYSDTFSPMTKIASVRLFLSMVVVRH</sequence>
<dbReference type="KEGG" id="nta:107781705"/>
<accession>A0A1S3Z0M1</accession>
<dbReference type="AlphaFoldDB" id="A0A1S3Z0M1"/>
<dbReference type="Pfam" id="PF07727">
    <property type="entry name" value="RVT_2"/>
    <property type="match status" value="1"/>
</dbReference>
<dbReference type="STRING" id="4097.A0A1S3Z0M1"/>
<proteinExistence type="predicted"/>
<dbReference type="PaxDb" id="4097-A0A1S3Z0M1"/>
<dbReference type="OrthoDB" id="1917367at2759"/>
<name>A0A1S3Z0M1_TOBAC</name>
<reference evidence="3" key="1">
    <citation type="submission" date="2025-08" db="UniProtKB">
        <authorList>
            <consortium name="RefSeq"/>
        </authorList>
    </citation>
    <scope>IDENTIFICATION</scope>
</reference>
<feature type="region of interest" description="Disordered" evidence="1">
    <location>
        <begin position="69"/>
        <end position="115"/>
    </location>
</feature>
<evidence type="ECO:0000313" key="3">
    <source>
        <dbReference type="RefSeq" id="XP_016457930.1"/>
    </source>
</evidence>
<dbReference type="RefSeq" id="XP_016457930.1">
    <property type="nucleotide sequence ID" value="XM_016602444.1"/>
</dbReference>
<protein>
    <recommendedName>
        <fullName evidence="2">Reverse transcriptase Ty1/copia-type domain-containing protein</fullName>
    </recommendedName>
</protein>
<evidence type="ECO:0000256" key="1">
    <source>
        <dbReference type="SAM" id="MobiDB-lite"/>
    </source>
</evidence>
<feature type="domain" description="Reverse transcriptase Ty1/copia-type" evidence="2">
    <location>
        <begin position="149"/>
        <end position="220"/>
    </location>
</feature>